<dbReference type="RefSeq" id="WP_143824556.1">
    <property type="nucleotide sequence ID" value="NZ_BMDX01000003.1"/>
</dbReference>
<feature type="domain" description="Chalcone isomerase" evidence="1">
    <location>
        <begin position="82"/>
        <end position="214"/>
    </location>
</feature>
<sequence>MSRSTTTYPPDIVQLSLKIQRRLALVMLSVWLVVFALAPVNAASMGSAPAGDKASSSQSRDGLSELMSDQFMLGKADFDWLWWTIYQAKLFHPTGQFDFNNLPGTVLLLNYQMDIDKEDLLEQTMEQWQQLDIGDHQQQAQWLTQLHQLWPDVTEGDELIVQVANDGSSEFWFRRGSELKNLGRIDSASFTRDFLSIWLLERAEHQQFRLALLGAN</sequence>
<evidence type="ECO:0000259" key="1">
    <source>
        <dbReference type="Pfam" id="PF16036"/>
    </source>
</evidence>
<organism evidence="2 3">
    <name type="scientific">Neiella marina</name>
    <dbReference type="NCBI Taxonomy" id="508461"/>
    <lineage>
        <taxon>Bacteria</taxon>
        <taxon>Pseudomonadati</taxon>
        <taxon>Pseudomonadota</taxon>
        <taxon>Gammaproteobacteria</taxon>
        <taxon>Alteromonadales</taxon>
        <taxon>Echinimonadaceae</taxon>
        <taxon>Neiella</taxon>
    </lineage>
</organism>
<dbReference type="InterPro" id="IPR016087">
    <property type="entry name" value="Chalcone_isomerase"/>
</dbReference>
<gene>
    <name evidence="2" type="ORF">GCM10011369_07730</name>
</gene>
<reference evidence="3" key="1">
    <citation type="journal article" date="2019" name="Int. J. Syst. Evol. Microbiol.">
        <title>The Global Catalogue of Microorganisms (GCM) 10K type strain sequencing project: providing services to taxonomists for standard genome sequencing and annotation.</title>
        <authorList>
            <consortium name="The Broad Institute Genomics Platform"/>
            <consortium name="The Broad Institute Genome Sequencing Center for Infectious Disease"/>
            <person name="Wu L."/>
            <person name="Ma J."/>
        </authorList>
    </citation>
    <scope>NUCLEOTIDE SEQUENCE [LARGE SCALE GENOMIC DNA]</scope>
    <source>
        <strain evidence="3">CGMCC 1.10130</strain>
    </source>
</reference>
<proteinExistence type="predicted"/>
<evidence type="ECO:0000313" key="2">
    <source>
        <dbReference type="EMBL" id="GGA68551.1"/>
    </source>
</evidence>
<dbReference type="OrthoDB" id="8527419at2"/>
<dbReference type="Proteomes" id="UP000619743">
    <property type="component" value="Unassembled WGS sequence"/>
</dbReference>
<accession>A0A8J2U334</accession>
<protein>
    <recommendedName>
        <fullName evidence="1">Chalcone isomerase domain-containing protein</fullName>
    </recommendedName>
</protein>
<dbReference type="EMBL" id="BMDX01000003">
    <property type="protein sequence ID" value="GGA68551.1"/>
    <property type="molecule type" value="Genomic_DNA"/>
</dbReference>
<comment type="caution">
    <text evidence="2">The sequence shown here is derived from an EMBL/GenBank/DDBJ whole genome shotgun (WGS) entry which is preliminary data.</text>
</comment>
<dbReference type="AlphaFoldDB" id="A0A8J2U334"/>
<keyword evidence="3" id="KW-1185">Reference proteome</keyword>
<dbReference type="Pfam" id="PF16036">
    <property type="entry name" value="Chalcone_3"/>
    <property type="match status" value="1"/>
</dbReference>
<name>A0A8J2U334_9GAMM</name>
<evidence type="ECO:0000313" key="3">
    <source>
        <dbReference type="Proteomes" id="UP000619743"/>
    </source>
</evidence>